<dbReference type="PATRIC" id="fig|1121014.3.peg.1408"/>
<evidence type="ECO:0000313" key="2">
    <source>
        <dbReference type="EMBL" id="KFL36726.1"/>
    </source>
</evidence>
<keyword evidence="1" id="KW-0812">Transmembrane</keyword>
<protein>
    <recommendedName>
        <fullName evidence="4">AsmA domain-containing protein</fullName>
    </recommendedName>
</protein>
<sequence>MAPAPRKRRWPWVLGIGLALLAAAGLWINHQLEPSRLARTVLSALGESQGLEITFEGQPAYALRPEPRLVLPNVVARQPGAAAPLLTAGRAEISLPWDTVWGGDDTVVITRIELERSALDLAALADWRQSRPPAGVFEVPTLTRGIEVVEGRVQGDGWHVQDLSLALDHLAANEPARIELAGTFVRESLRVSGDAVLTVEKAGESTAFGLLAEGVIEREPGSLPYRLEAADCFFHRQEPELGVNCTQSQFTGTSPLPSVRADRLSYSQGQRDGKTRFRLEGSMPEWPGDWPVLPEPASQVAVPTRFTVDYAGAADLSDPLSAKLERGETTLDATLVIADMQAWLADENRRPVPPLRGRFSAPALVIEGFTLEDVQAEIVEPAPAGEE</sequence>
<evidence type="ECO:0008006" key="4">
    <source>
        <dbReference type="Google" id="ProtNLM"/>
    </source>
</evidence>
<gene>
    <name evidence="2" type="ORF">N788_03710</name>
</gene>
<proteinExistence type="predicted"/>
<dbReference type="STRING" id="1121014.N788_03710"/>
<reference evidence="3" key="1">
    <citation type="submission" date="2013-08" db="EMBL/GenBank/DDBJ databases">
        <title>Genome sequencing of Arenimonas donghaensis.</title>
        <authorList>
            <person name="Chen F."/>
            <person name="Wang G."/>
        </authorList>
    </citation>
    <scope>NUCLEOTIDE SEQUENCE [LARGE SCALE GENOMIC DNA]</scope>
    <source>
        <strain evidence="3">HO3-R19</strain>
    </source>
</reference>
<accession>A0A087MIM3</accession>
<keyword evidence="3" id="KW-1185">Reference proteome</keyword>
<feature type="transmembrane region" description="Helical" evidence="1">
    <location>
        <begin position="12"/>
        <end position="30"/>
    </location>
</feature>
<organism evidence="2 3">
    <name type="scientific">Arenimonas donghaensis DSM 18148 = HO3-R19</name>
    <dbReference type="NCBI Taxonomy" id="1121014"/>
    <lineage>
        <taxon>Bacteria</taxon>
        <taxon>Pseudomonadati</taxon>
        <taxon>Pseudomonadota</taxon>
        <taxon>Gammaproteobacteria</taxon>
        <taxon>Lysobacterales</taxon>
        <taxon>Lysobacteraceae</taxon>
        <taxon>Arenimonas</taxon>
    </lineage>
</organism>
<dbReference type="OrthoDB" id="5965899at2"/>
<dbReference type="EMBL" id="AVCJ01000012">
    <property type="protein sequence ID" value="KFL36726.1"/>
    <property type="molecule type" value="Genomic_DNA"/>
</dbReference>
<evidence type="ECO:0000313" key="3">
    <source>
        <dbReference type="Proteomes" id="UP000029085"/>
    </source>
</evidence>
<keyword evidence="1" id="KW-1133">Transmembrane helix</keyword>
<dbReference type="RefSeq" id="WP_034222922.1">
    <property type="nucleotide sequence ID" value="NZ_AVCJ01000012.1"/>
</dbReference>
<keyword evidence="1" id="KW-0472">Membrane</keyword>
<dbReference type="AlphaFoldDB" id="A0A087MIM3"/>
<name>A0A087MIM3_9GAMM</name>
<dbReference type="Proteomes" id="UP000029085">
    <property type="component" value="Unassembled WGS sequence"/>
</dbReference>
<comment type="caution">
    <text evidence="2">The sequence shown here is derived from an EMBL/GenBank/DDBJ whole genome shotgun (WGS) entry which is preliminary data.</text>
</comment>
<reference evidence="2 3" key="2">
    <citation type="journal article" date="2015" name="Stand. Genomic Sci.">
        <title>High quality draft genomic sequence of Arenimonas donghaensis DSM 18148(T).</title>
        <authorList>
            <person name="Chen F."/>
            <person name="Wang H."/>
            <person name="Cao Y."/>
            <person name="Li X."/>
            <person name="Wang G."/>
        </authorList>
    </citation>
    <scope>NUCLEOTIDE SEQUENCE [LARGE SCALE GENOMIC DNA]</scope>
    <source>
        <strain evidence="2 3">HO3-R19</strain>
    </source>
</reference>
<evidence type="ECO:0000256" key="1">
    <source>
        <dbReference type="SAM" id="Phobius"/>
    </source>
</evidence>